<dbReference type="Proteomes" id="UP001164286">
    <property type="component" value="Unassembled WGS sequence"/>
</dbReference>
<proteinExistence type="predicted"/>
<dbReference type="RefSeq" id="XP_052948518.1">
    <property type="nucleotide sequence ID" value="XM_053088204.1"/>
</dbReference>
<comment type="caution">
    <text evidence="2">The sequence shown here is derived from an EMBL/GenBank/DDBJ whole genome shotgun (WGS) entry which is preliminary data.</text>
</comment>
<evidence type="ECO:0000313" key="3">
    <source>
        <dbReference type="Proteomes" id="UP001164286"/>
    </source>
</evidence>
<feature type="compositionally biased region" description="Basic and acidic residues" evidence="1">
    <location>
        <begin position="48"/>
        <end position="57"/>
    </location>
</feature>
<keyword evidence="3" id="KW-1185">Reference proteome</keyword>
<sequence>MSERSTSSPAPLSPTGSLPSAAPIRNALRVQTSFPSLGLEDPSSGEHSPAHSYRESTRQFPVPDYASRDFSFVSPPRNPDATRWRMELVERDDEEGGESGGIRWTLTAEPSALSKTPIPRSEHFLGTGFELGSEEHRACAAAGLAWDWAYPHDTVYWEIEPGVPAVLDQDSAKQALWQFFLTVGDTESAKSNKRVLVRPLARDHHEGQYFRHGPIVIDSLRTLGCITQSVDDEGAATGEPTEHRGIVLGSFYSCATTYCPVPSGVFSHEAQITDPPTVITVPGPIKPLFVMLPPSRSSTGSSGTGPVGETATFTGNDAEAED</sequence>
<name>A0AA38HG88_9TREE</name>
<gene>
    <name evidence="2" type="ORF">MKK02DRAFT_31067</name>
</gene>
<evidence type="ECO:0000313" key="2">
    <source>
        <dbReference type="EMBL" id="KAI9638741.1"/>
    </source>
</evidence>
<dbReference type="EMBL" id="JAKWFO010000002">
    <property type="protein sequence ID" value="KAI9638741.1"/>
    <property type="molecule type" value="Genomic_DNA"/>
</dbReference>
<feature type="region of interest" description="Disordered" evidence="1">
    <location>
        <begin position="1"/>
        <end position="61"/>
    </location>
</feature>
<protein>
    <submittedName>
        <fullName evidence="2">Uncharacterized protein</fullName>
    </submittedName>
</protein>
<dbReference type="AlphaFoldDB" id="A0AA38HG88"/>
<reference evidence="2" key="1">
    <citation type="journal article" date="2022" name="G3 (Bethesda)">
        <title>High quality genome of the basidiomycete yeast Dioszegia hungarica PDD-24b-2 isolated from cloud water.</title>
        <authorList>
            <person name="Jarrige D."/>
            <person name="Haridas S."/>
            <person name="Bleykasten-Grosshans C."/>
            <person name="Joly M."/>
            <person name="Nadalig T."/>
            <person name="Sancelme M."/>
            <person name="Vuilleumier S."/>
            <person name="Grigoriev I.V."/>
            <person name="Amato P."/>
            <person name="Bringel F."/>
        </authorList>
    </citation>
    <scope>NUCLEOTIDE SEQUENCE</scope>
    <source>
        <strain evidence="2">PDD-24b-2</strain>
    </source>
</reference>
<evidence type="ECO:0000256" key="1">
    <source>
        <dbReference type="SAM" id="MobiDB-lite"/>
    </source>
</evidence>
<dbReference type="GeneID" id="77727409"/>
<feature type="compositionally biased region" description="Polar residues" evidence="1">
    <location>
        <begin position="1"/>
        <end position="18"/>
    </location>
</feature>
<accession>A0AA38HG88</accession>
<organism evidence="2 3">
    <name type="scientific">Dioszegia hungarica</name>
    <dbReference type="NCBI Taxonomy" id="4972"/>
    <lineage>
        <taxon>Eukaryota</taxon>
        <taxon>Fungi</taxon>
        <taxon>Dikarya</taxon>
        <taxon>Basidiomycota</taxon>
        <taxon>Agaricomycotina</taxon>
        <taxon>Tremellomycetes</taxon>
        <taxon>Tremellales</taxon>
        <taxon>Bulleribasidiaceae</taxon>
        <taxon>Dioszegia</taxon>
    </lineage>
</organism>
<feature type="region of interest" description="Disordered" evidence="1">
    <location>
        <begin position="293"/>
        <end position="322"/>
    </location>
</feature>